<reference evidence="2" key="1">
    <citation type="submission" date="2022-03" db="EMBL/GenBank/DDBJ databases">
        <authorList>
            <person name="Sayadi A."/>
        </authorList>
    </citation>
    <scope>NUCLEOTIDE SEQUENCE</scope>
</reference>
<feature type="region of interest" description="Disordered" evidence="1">
    <location>
        <begin position="49"/>
        <end position="77"/>
    </location>
</feature>
<name>A0A9P0P2G4_ACAOB</name>
<keyword evidence="3" id="KW-1185">Reference proteome</keyword>
<sequence>MHFQNMMPLFLTSGSSKCEIQFWTIKAENKFIRHLVWDLRFLESDKVPGTKGGLKRTASSKLHLPELQSSSMVSENV</sequence>
<accession>A0A9P0P2G4</accession>
<dbReference type="Proteomes" id="UP001152888">
    <property type="component" value="Unassembled WGS sequence"/>
</dbReference>
<comment type="caution">
    <text evidence="2">The sequence shown here is derived from an EMBL/GenBank/DDBJ whole genome shotgun (WGS) entry which is preliminary data.</text>
</comment>
<organism evidence="2 3">
    <name type="scientific">Acanthoscelides obtectus</name>
    <name type="common">Bean weevil</name>
    <name type="synonym">Bruchus obtectus</name>
    <dbReference type="NCBI Taxonomy" id="200917"/>
    <lineage>
        <taxon>Eukaryota</taxon>
        <taxon>Metazoa</taxon>
        <taxon>Ecdysozoa</taxon>
        <taxon>Arthropoda</taxon>
        <taxon>Hexapoda</taxon>
        <taxon>Insecta</taxon>
        <taxon>Pterygota</taxon>
        <taxon>Neoptera</taxon>
        <taxon>Endopterygota</taxon>
        <taxon>Coleoptera</taxon>
        <taxon>Polyphaga</taxon>
        <taxon>Cucujiformia</taxon>
        <taxon>Chrysomeloidea</taxon>
        <taxon>Chrysomelidae</taxon>
        <taxon>Bruchinae</taxon>
        <taxon>Bruchini</taxon>
        <taxon>Acanthoscelides</taxon>
    </lineage>
</organism>
<evidence type="ECO:0000313" key="2">
    <source>
        <dbReference type="EMBL" id="CAH1967205.1"/>
    </source>
</evidence>
<evidence type="ECO:0000313" key="3">
    <source>
        <dbReference type="Proteomes" id="UP001152888"/>
    </source>
</evidence>
<evidence type="ECO:0000256" key="1">
    <source>
        <dbReference type="SAM" id="MobiDB-lite"/>
    </source>
</evidence>
<dbReference type="OrthoDB" id="6778994at2759"/>
<dbReference type="AlphaFoldDB" id="A0A9P0P2G4"/>
<proteinExistence type="predicted"/>
<gene>
    <name evidence="2" type="ORF">ACAOBT_LOCUS7265</name>
</gene>
<protein>
    <submittedName>
        <fullName evidence="2">Uncharacterized protein</fullName>
    </submittedName>
</protein>
<feature type="compositionally biased region" description="Polar residues" evidence="1">
    <location>
        <begin position="67"/>
        <end position="77"/>
    </location>
</feature>
<dbReference type="EMBL" id="CAKOFQ010006742">
    <property type="protein sequence ID" value="CAH1967205.1"/>
    <property type="molecule type" value="Genomic_DNA"/>
</dbReference>